<feature type="domain" description="Response regulatory" evidence="3">
    <location>
        <begin position="3"/>
        <end position="119"/>
    </location>
</feature>
<dbReference type="PANTHER" id="PTHR44591:SF3">
    <property type="entry name" value="RESPONSE REGULATORY DOMAIN-CONTAINING PROTEIN"/>
    <property type="match status" value="1"/>
</dbReference>
<proteinExistence type="predicted"/>
<dbReference type="Proteomes" id="UP000178969">
    <property type="component" value="Unassembled WGS sequence"/>
</dbReference>
<evidence type="ECO:0000313" key="5">
    <source>
        <dbReference type="Proteomes" id="UP000178969"/>
    </source>
</evidence>
<dbReference type="PANTHER" id="PTHR44591">
    <property type="entry name" value="STRESS RESPONSE REGULATOR PROTEIN 1"/>
    <property type="match status" value="1"/>
</dbReference>
<dbReference type="STRING" id="1797299.A3A25_02055"/>
<reference evidence="4 5" key="1">
    <citation type="journal article" date="2016" name="Nat. Commun.">
        <title>Thousands of microbial genomes shed light on interconnected biogeochemical processes in an aquifer system.</title>
        <authorList>
            <person name="Anantharaman K."/>
            <person name="Brown C.T."/>
            <person name="Hug L.A."/>
            <person name="Sharon I."/>
            <person name="Castelle C.J."/>
            <person name="Probst A.J."/>
            <person name="Thomas B.C."/>
            <person name="Singh A."/>
            <person name="Wilkins M.J."/>
            <person name="Karaoz U."/>
            <person name="Brodie E.L."/>
            <person name="Williams K.H."/>
            <person name="Hubbard S.S."/>
            <person name="Banfield J.F."/>
        </authorList>
    </citation>
    <scope>NUCLEOTIDE SEQUENCE [LARGE SCALE GENOMIC DNA]</scope>
</reference>
<evidence type="ECO:0000256" key="1">
    <source>
        <dbReference type="ARBA" id="ARBA00022553"/>
    </source>
</evidence>
<comment type="caution">
    <text evidence="4">The sequence shown here is derived from an EMBL/GenBank/DDBJ whole genome shotgun (WGS) entry which is preliminary data.</text>
</comment>
<evidence type="ECO:0000259" key="3">
    <source>
        <dbReference type="PROSITE" id="PS50110"/>
    </source>
</evidence>
<dbReference type="PROSITE" id="PS50110">
    <property type="entry name" value="RESPONSE_REGULATORY"/>
    <property type="match status" value="1"/>
</dbReference>
<dbReference type="SMART" id="SM00448">
    <property type="entry name" value="REC"/>
    <property type="match status" value="1"/>
</dbReference>
<evidence type="ECO:0000256" key="2">
    <source>
        <dbReference type="PROSITE-ProRule" id="PRU00169"/>
    </source>
</evidence>
<dbReference type="GO" id="GO:0000160">
    <property type="term" value="P:phosphorelay signal transduction system"/>
    <property type="evidence" value="ECO:0007669"/>
    <property type="project" value="InterPro"/>
</dbReference>
<protein>
    <recommendedName>
        <fullName evidence="3">Response regulatory domain-containing protein</fullName>
    </recommendedName>
</protein>
<name>A0A1F5C5I1_9BACT</name>
<dbReference type="Gene3D" id="3.40.50.2300">
    <property type="match status" value="1"/>
</dbReference>
<dbReference type="CDD" id="cd17574">
    <property type="entry name" value="REC_OmpR"/>
    <property type="match status" value="1"/>
</dbReference>
<organism evidence="4 5">
    <name type="scientific">Candidatus Azambacteria bacterium RIFCSPLOWO2_01_FULL_46_26</name>
    <dbReference type="NCBI Taxonomy" id="1797299"/>
    <lineage>
        <taxon>Bacteria</taxon>
        <taxon>Candidatus Azamiibacteriota</taxon>
    </lineage>
</organism>
<dbReference type="EMBL" id="MEYT01000050">
    <property type="protein sequence ID" value="OGD38126.1"/>
    <property type="molecule type" value="Genomic_DNA"/>
</dbReference>
<sequence>MSKILIVEDEAFLVTALKDTFEAEGFAVDTATNGDEAMEWIKKRRPDIILLDLLMPRRDGFYVLEELKKNPEWKLIPVIVLSNLGGDAEIKRALEMGADDYFVKAQHPIEEVIDKVKEYFVGAKAIKPVRVKKEKAAEEVPPAQAALSAAQAGEEALAEEKK</sequence>
<keyword evidence="1 2" id="KW-0597">Phosphoprotein</keyword>
<dbReference type="InterPro" id="IPR011006">
    <property type="entry name" value="CheY-like_superfamily"/>
</dbReference>
<accession>A0A1F5C5I1</accession>
<feature type="modified residue" description="4-aspartylphosphate" evidence="2">
    <location>
        <position position="52"/>
    </location>
</feature>
<evidence type="ECO:0000313" key="4">
    <source>
        <dbReference type="EMBL" id="OGD38126.1"/>
    </source>
</evidence>
<dbReference type="AlphaFoldDB" id="A0A1F5C5I1"/>
<dbReference type="Pfam" id="PF00072">
    <property type="entry name" value="Response_reg"/>
    <property type="match status" value="1"/>
</dbReference>
<feature type="non-terminal residue" evidence="4">
    <location>
        <position position="162"/>
    </location>
</feature>
<gene>
    <name evidence="4" type="ORF">A3A25_02055</name>
</gene>
<dbReference type="InterPro" id="IPR001789">
    <property type="entry name" value="Sig_transdc_resp-reg_receiver"/>
</dbReference>
<dbReference type="InterPro" id="IPR050595">
    <property type="entry name" value="Bact_response_regulator"/>
</dbReference>
<dbReference type="SUPFAM" id="SSF52172">
    <property type="entry name" value="CheY-like"/>
    <property type="match status" value="1"/>
</dbReference>